<keyword evidence="4" id="KW-1185">Reference proteome</keyword>
<organism evidence="3 4">
    <name type="scientific">Fraxinus pennsylvanica</name>
    <dbReference type="NCBI Taxonomy" id="56036"/>
    <lineage>
        <taxon>Eukaryota</taxon>
        <taxon>Viridiplantae</taxon>
        <taxon>Streptophyta</taxon>
        <taxon>Embryophyta</taxon>
        <taxon>Tracheophyta</taxon>
        <taxon>Spermatophyta</taxon>
        <taxon>Magnoliopsida</taxon>
        <taxon>eudicotyledons</taxon>
        <taxon>Gunneridae</taxon>
        <taxon>Pentapetalae</taxon>
        <taxon>asterids</taxon>
        <taxon>lamiids</taxon>
        <taxon>Lamiales</taxon>
        <taxon>Oleaceae</taxon>
        <taxon>Oleeae</taxon>
        <taxon>Fraxinus</taxon>
    </lineage>
</organism>
<evidence type="ECO:0000313" key="4">
    <source>
        <dbReference type="Proteomes" id="UP000834106"/>
    </source>
</evidence>
<protein>
    <submittedName>
        <fullName evidence="3">Uncharacterized protein</fullName>
    </submittedName>
</protein>
<dbReference type="AlphaFoldDB" id="A0AAD2ECP2"/>
<reference evidence="3" key="1">
    <citation type="submission" date="2023-05" db="EMBL/GenBank/DDBJ databases">
        <authorList>
            <person name="Huff M."/>
        </authorList>
    </citation>
    <scope>NUCLEOTIDE SEQUENCE</scope>
</reference>
<keyword evidence="2" id="KW-1133">Transmembrane helix</keyword>
<gene>
    <name evidence="3" type="ORF">FPE_LOCUS34432</name>
</gene>
<sequence length="145" mass="16520">MEMGARMLNKDGENTESPNGKTFKSEKFPLSWWEFVVALGVFLVFLTGLFCIYLTMPATAYGELRLPRTLFELRVIKLVTAESRQMPSVEDLICRVGRIHFAMPKLPAPWRRMVGMVGFDLSAMVGMKELWAAEMVVKGLFPLFH</sequence>
<evidence type="ECO:0000256" key="1">
    <source>
        <dbReference type="SAM" id="MobiDB-lite"/>
    </source>
</evidence>
<evidence type="ECO:0000256" key="2">
    <source>
        <dbReference type="SAM" id="Phobius"/>
    </source>
</evidence>
<evidence type="ECO:0000313" key="3">
    <source>
        <dbReference type="EMBL" id="CAI9787002.1"/>
    </source>
</evidence>
<keyword evidence="2" id="KW-0812">Transmembrane</keyword>
<keyword evidence="2" id="KW-0472">Membrane</keyword>
<accession>A0AAD2ECP2</accession>
<dbReference type="Proteomes" id="UP000834106">
    <property type="component" value="Chromosome 23"/>
</dbReference>
<feature type="transmembrane region" description="Helical" evidence="2">
    <location>
        <begin position="32"/>
        <end position="56"/>
    </location>
</feature>
<feature type="region of interest" description="Disordered" evidence="1">
    <location>
        <begin position="1"/>
        <end position="20"/>
    </location>
</feature>
<proteinExistence type="predicted"/>
<name>A0AAD2ECP2_9LAMI</name>
<dbReference type="EMBL" id="OU503058">
    <property type="protein sequence ID" value="CAI9787002.1"/>
    <property type="molecule type" value="Genomic_DNA"/>
</dbReference>